<dbReference type="Proteomes" id="UP000199550">
    <property type="component" value="Unassembled WGS sequence"/>
</dbReference>
<evidence type="ECO:0000313" key="7">
    <source>
        <dbReference type="Proteomes" id="UP000199550"/>
    </source>
</evidence>
<sequence>MEEVIIVGLNLAKRVSNFMALKQTAKLLFVSQAATGRIVPVVAIIAFAANTEDRRQIIDLGIGRSEAETFWTDFLRYLKVHWTCRGLMPLL</sequence>
<gene>
    <name evidence="6" type="ORF">SAMN04488004_1151</name>
</gene>
<dbReference type="AlphaFoldDB" id="A0A1I4GXZ9"/>
<keyword evidence="7" id="KW-1185">Reference proteome</keyword>
<evidence type="ECO:0000313" key="6">
    <source>
        <dbReference type="EMBL" id="SFL34829.1"/>
    </source>
</evidence>
<reference evidence="7" key="1">
    <citation type="submission" date="2016-10" db="EMBL/GenBank/DDBJ databases">
        <authorList>
            <person name="Varghese N."/>
            <person name="Submissions S."/>
        </authorList>
    </citation>
    <scope>NUCLEOTIDE SEQUENCE [LARGE SCALE GENOMIC DNA]</scope>
    <source>
        <strain evidence="7">DSM 16199</strain>
    </source>
</reference>
<evidence type="ECO:0000256" key="3">
    <source>
        <dbReference type="ARBA" id="ARBA00022578"/>
    </source>
</evidence>
<accession>A0A1I4GXZ9</accession>
<dbReference type="GO" id="GO:0003677">
    <property type="term" value="F:DNA binding"/>
    <property type="evidence" value="ECO:0007669"/>
    <property type="project" value="UniProtKB-KW"/>
</dbReference>
<keyword evidence="4" id="KW-0238">DNA-binding</keyword>
<dbReference type="STRING" id="195913.SAMN04488004_1151"/>
<dbReference type="GO" id="GO:0006313">
    <property type="term" value="P:DNA transposition"/>
    <property type="evidence" value="ECO:0007669"/>
    <property type="project" value="InterPro"/>
</dbReference>
<organism evidence="6 7">
    <name type="scientific">Loktanella salsilacus</name>
    <dbReference type="NCBI Taxonomy" id="195913"/>
    <lineage>
        <taxon>Bacteria</taxon>
        <taxon>Pseudomonadati</taxon>
        <taxon>Pseudomonadota</taxon>
        <taxon>Alphaproteobacteria</taxon>
        <taxon>Rhodobacterales</taxon>
        <taxon>Roseobacteraceae</taxon>
        <taxon>Loktanella</taxon>
    </lineage>
</organism>
<evidence type="ECO:0000256" key="4">
    <source>
        <dbReference type="ARBA" id="ARBA00023125"/>
    </source>
</evidence>
<protein>
    <submittedName>
        <fullName evidence="6">Transposase, Mutator family</fullName>
    </submittedName>
</protein>
<dbReference type="GO" id="GO:0004803">
    <property type="term" value="F:transposase activity"/>
    <property type="evidence" value="ECO:0007669"/>
    <property type="project" value="InterPro"/>
</dbReference>
<proteinExistence type="inferred from homology"/>
<keyword evidence="3" id="KW-0815">Transposition</keyword>
<comment type="function">
    <text evidence="1">Required for the transposition of the insertion element.</text>
</comment>
<dbReference type="EMBL" id="FOTF01000015">
    <property type="protein sequence ID" value="SFL34829.1"/>
    <property type="molecule type" value="Genomic_DNA"/>
</dbReference>
<keyword evidence="5" id="KW-0233">DNA recombination</keyword>
<name>A0A1I4GXZ9_9RHOB</name>
<evidence type="ECO:0000256" key="5">
    <source>
        <dbReference type="ARBA" id="ARBA00023172"/>
    </source>
</evidence>
<comment type="similarity">
    <text evidence="2">Belongs to the transposase mutator family.</text>
</comment>
<dbReference type="Pfam" id="PF00872">
    <property type="entry name" value="Transposase_mut"/>
    <property type="match status" value="1"/>
</dbReference>
<dbReference type="InterPro" id="IPR001207">
    <property type="entry name" value="Transposase_mutator"/>
</dbReference>
<evidence type="ECO:0000256" key="2">
    <source>
        <dbReference type="ARBA" id="ARBA00010961"/>
    </source>
</evidence>
<evidence type="ECO:0000256" key="1">
    <source>
        <dbReference type="ARBA" id="ARBA00002190"/>
    </source>
</evidence>